<evidence type="ECO:0000313" key="3">
    <source>
        <dbReference type="Proteomes" id="UP000677244"/>
    </source>
</evidence>
<protein>
    <submittedName>
        <fullName evidence="2">Redoxin domain-containing protein</fullName>
    </submittedName>
</protein>
<dbReference type="EMBL" id="JAGHKO010000014">
    <property type="protein sequence ID" value="MBO9204649.1"/>
    <property type="molecule type" value="Genomic_DNA"/>
</dbReference>
<name>A0ABS3Z3A9_9BACT</name>
<dbReference type="SUPFAM" id="SSF52833">
    <property type="entry name" value="Thioredoxin-like"/>
    <property type="match status" value="1"/>
</dbReference>
<dbReference type="Gene3D" id="3.40.30.10">
    <property type="entry name" value="Glutaredoxin"/>
    <property type="match status" value="1"/>
</dbReference>
<sequence length="163" mass="18318">MKKAIIIFCMVIIAGCYSKKPKSTTLTGKIMPPISLLGFDSTTVFHTDSIKTGKPTLLFYFAASCPFCRAETRMLISDKQPLSDFNIVMVCVSKFSEFKKFYSKFDLQNHRSIQAGVDANDSFKNYFATTQVPYLVIYDKNKKLKCIYLGKTSPATIKKAVST</sequence>
<dbReference type="InterPro" id="IPR012336">
    <property type="entry name" value="Thioredoxin-like_fold"/>
</dbReference>
<dbReference type="PROSITE" id="PS51257">
    <property type="entry name" value="PROKAR_LIPOPROTEIN"/>
    <property type="match status" value="1"/>
</dbReference>
<keyword evidence="3" id="KW-1185">Reference proteome</keyword>
<dbReference type="InterPro" id="IPR036249">
    <property type="entry name" value="Thioredoxin-like_sf"/>
</dbReference>
<dbReference type="InterPro" id="IPR013766">
    <property type="entry name" value="Thioredoxin_domain"/>
</dbReference>
<proteinExistence type="predicted"/>
<evidence type="ECO:0000313" key="2">
    <source>
        <dbReference type="EMBL" id="MBO9204649.1"/>
    </source>
</evidence>
<accession>A0ABS3Z3A9</accession>
<dbReference type="RefSeq" id="WP_209143428.1">
    <property type="nucleotide sequence ID" value="NZ_JAGHKO010000014.1"/>
</dbReference>
<gene>
    <name evidence="2" type="ORF">J7I42_30455</name>
</gene>
<feature type="domain" description="Thioredoxin" evidence="1">
    <location>
        <begin position="25"/>
        <end position="163"/>
    </location>
</feature>
<reference evidence="2 3" key="1">
    <citation type="submission" date="2021-03" db="EMBL/GenBank/DDBJ databases">
        <title>Assistant Professor.</title>
        <authorList>
            <person name="Huq M.A."/>
        </authorList>
    </citation>
    <scope>NUCLEOTIDE SEQUENCE [LARGE SCALE GENOMIC DNA]</scope>
    <source>
        <strain evidence="2 3">MAH-29</strain>
    </source>
</reference>
<evidence type="ECO:0000259" key="1">
    <source>
        <dbReference type="PROSITE" id="PS51352"/>
    </source>
</evidence>
<dbReference type="Proteomes" id="UP000677244">
    <property type="component" value="Unassembled WGS sequence"/>
</dbReference>
<dbReference type="PROSITE" id="PS51352">
    <property type="entry name" value="THIOREDOXIN_2"/>
    <property type="match status" value="1"/>
</dbReference>
<organism evidence="2 3">
    <name type="scientific">Niastella soli</name>
    <dbReference type="NCBI Taxonomy" id="2821487"/>
    <lineage>
        <taxon>Bacteria</taxon>
        <taxon>Pseudomonadati</taxon>
        <taxon>Bacteroidota</taxon>
        <taxon>Chitinophagia</taxon>
        <taxon>Chitinophagales</taxon>
        <taxon>Chitinophagaceae</taxon>
        <taxon>Niastella</taxon>
    </lineage>
</organism>
<dbReference type="Pfam" id="PF13905">
    <property type="entry name" value="Thioredoxin_8"/>
    <property type="match status" value="1"/>
</dbReference>
<comment type="caution">
    <text evidence="2">The sequence shown here is derived from an EMBL/GenBank/DDBJ whole genome shotgun (WGS) entry which is preliminary data.</text>
</comment>